<reference evidence="5 6" key="1">
    <citation type="submission" date="2019-03" db="EMBL/GenBank/DDBJ databases">
        <title>Genomic Encyclopedia of Type Strains, Phase IV (KMG-IV): sequencing the most valuable type-strain genomes for metagenomic binning, comparative biology and taxonomic classification.</title>
        <authorList>
            <person name="Goeker M."/>
        </authorList>
    </citation>
    <scope>NUCLEOTIDE SEQUENCE [LARGE SCALE GENOMIC DNA]</scope>
    <source>
        <strain evidence="5 6">DSM 21100</strain>
    </source>
</reference>
<feature type="domain" description="Glycosyltransferase 2-like" evidence="4">
    <location>
        <begin position="24"/>
        <end position="190"/>
    </location>
</feature>
<evidence type="ECO:0000313" key="5">
    <source>
        <dbReference type="EMBL" id="TCS87749.1"/>
    </source>
</evidence>
<dbReference type="InterPro" id="IPR029044">
    <property type="entry name" value="Nucleotide-diphossugar_trans"/>
</dbReference>
<evidence type="ECO:0000256" key="3">
    <source>
        <dbReference type="ARBA" id="ARBA00022679"/>
    </source>
</evidence>
<evidence type="ECO:0000259" key="4">
    <source>
        <dbReference type="Pfam" id="PF00535"/>
    </source>
</evidence>
<organism evidence="5 6">
    <name type="scientific">Anseongella ginsenosidimutans</name>
    <dbReference type="NCBI Taxonomy" id="496056"/>
    <lineage>
        <taxon>Bacteria</taxon>
        <taxon>Pseudomonadati</taxon>
        <taxon>Bacteroidota</taxon>
        <taxon>Sphingobacteriia</taxon>
        <taxon>Sphingobacteriales</taxon>
        <taxon>Sphingobacteriaceae</taxon>
        <taxon>Anseongella</taxon>
    </lineage>
</organism>
<dbReference type="AlphaFoldDB" id="A0A4R3KT22"/>
<accession>A0A4R3KT22</accession>
<keyword evidence="2" id="KW-0328">Glycosyltransferase</keyword>
<comment type="similarity">
    <text evidence="1">Belongs to the glycosyltransferase 2 family.</text>
</comment>
<dbReference type="PANTHER" id="PTHR43179:SF12">
    <property type="entry name" value="GALACTOFURANOSYLTRANSFERASE GLFT2"/>
    <property type="match status" value="1"/>
</dbReference>
<dbReference type="InterPro" id="IPR001173">
    <property type="entry name" value="Glyco_trans_2-like"/>
</dbReference>
<protein>
    <recommendedName>
        <fullName evidence="4">Glycosyltransferase 2-like domain-containing protein</fullName>
    </recommendedName>
</protein>
<comment type="caution">
    <text evidence="5">The sequence shown here is derived from an EMBL/GenBank/DDBJ whole genome shotgun (WGS) entry which is preliminary data.</text>
</comment>
<sequence>MQVMSNPDQADNYVPPVNLPKVAVVILNWNGQRYLQSFMPSVLASGYPELEIVVGDNASTDDSVAFLERNYPQVRIVKNKSNLGFAGGYNQVLKQVEADYYVLLNSDVEVPPGWIQPVIDLMESDPGIAACQPKIKDYRERDKFEYAGAAGGLMDRFGYLFCRGRIFDITETDRGQYNDARNIFWASGAAFFVRKNCFEQAGGLDEDLFAHMEEADLCWRLQRLGYRIMVCPQSEVYHVGGGTLQAVNAFKTYLNFRNNLILLHQNLPGGKVFPLIFLRFWLDLAAWFLFLFQGRLRHSLAINKAHWHYLRGIGRWQRKRKRLPFVEKVRGIYSGSIVFQHFIKGKKYFSELKYFNNLK</sequence>
<keyword evidence="3" id="KW-0808">Transferase</keyword>
<dbReference type="Gene3D" id="3.90.550.10">
    <property type="entry name" value="Spore Coat Polysaccharide Biosynthesis Protein SpsA, Chain A"/>
    <property type="match status" value="1"/>
</dbReference>
<dbReference type="Proteomes" id="UP000295807">
    <property type="component" value="Unassembled WGS sequence"/>
</dbReference>
<evidence type="ECO:0000313" key="6">
    <source>
        <dbReference type="Proteomes" id="UP000295807"/>
    </source>
</evidence>
<evidence type="ECO:0000256" key="2">
    <source>
        <dbReference type="ARBA" id="ARBA00022676"/>
    </source>
</evidence>
<dbReference type="GO" id="GO:0016757">
    <property type="term" value="F:glycosyltransferase activity"/>
    <property type="evidence" value="ECO:0007669"/>
    <property type="project" value="UniProtKB-KW"/>
</dbReference>
<dbReference type="SUPFAM" id="SSF53448">
    <property type="entry name" value="Nucleotide-diphospho-sugar transferases"/>
    <property type="match status" value="1"/>
</dbReference>
<evidence type="ECO:0000256" key="1">
    <source>
        <dbReference type="ARBA" id="ARBA00006739"/>
    </source>
</evidence>
<keyword evidence="6" id="KW-1185">Reference proteome</keyword>
<dbReference type="CDD" id="cd04186">
    <property type="entry name" value="GT_2_like_c"/>
    <property type="match status" value="1"/>
</dbReference>
<dbReference type="EMBL" id="SMAD01000004">
    <property type="protein sequence ID" value="TCS87749.1"/>
    <property type="molecule type" value="Genomic_DNA"/>
</dbReference>
<dbReference type="PANTHER" id="PTHR43179">
    <property type="entry name" value="RHAMNOSYLTRANSFERASE WBBL"/>
    <property type="match status" value="1"/>
</dbReference>
<gene>
    <name evidence="5" type="ORF">EDD80_10496</name>
</gene>
<dbReference type="Pfam" id="PF00535">
    <property type="entry name" value="Glycos_transf_2"/>
    <property type="match status" value="1"/>
</dbReference>
<name>A0A4R3KT22_9SPHI</name>
<proteinExistence type="inferred from homology"/>